<dbReference type="SUPFAM" id="SSF51905">
    <property type="entry name" value="FAD/NAD(P)-binding domain"/>
    <property type="match status" value="1"/>
</dbReference>
<dbReference type="PANTHER" id="PTHR42842">
    <property type="entry name" value="FAD/NAD(P)-BINDING OXIDOREDUCTASE"/>
    <property type="match status" value="1"/>
</dbReference>
<feature type="domain" description="FAD-dependent protein C-terminal" evidence="1">
    <location>
        <begin position="193"/>
        <end position="330"/>
    </location>
</feature>
<accession>A0A2G2UZ58</accession>
<name>A0A2G2UZ58_CAPBA</name>
<sequence>MGRDIGALVVRRILQEESNFFFGEVISRFTYVLQRTSRVRAVPTASAEVLETLVRFGAPPKILVDGKTHLGTDKLIPLLQDFGVTLKSWVFGTRVDDLLVKDKHVVGVKVSDSRENRSPSTSQQLGYDAMVLAVGHSAAPPNKALDVFPGKDNNREAYWGGFTNWTSYKSLDVRNWPPIWEYSGLANEVQSGRGKVPVADYKVVEYVNTDGIALPSNSAPRNRSCYSFCMCPGGQVVLTSTNPSELCVSGMSFSRQSSKWANAALVVTVSSKDFAALDLHIPLAGVEFQRMFERRAAAMGEGNFVVPDCRQEVYLNNKEATLLQLLVSSSLQTRTSSPVQISQSADPCECTSLRGLYPIGEGAGYAGGIVSAAVGGMYSGFAWAKCLSLFHGSIELILGKAQSGKILTALCSLLCKS</sequence>
<dbReference type="InterPro" id="IPR028348">
    <property type="entry name" value="FAD-binding_protein"/>
</dbReference>
<dbReference type="AlphaFoldDB" id="A0A2G2UZ58"/>
<evidence type="ECO:0000313" key="2">
    <source>
        <dbReference type="EMBL" id="PHT25918.1"/>
    </source>
</evidence>
<dbReference type="Gene3D" id="3.50.50.60">
    <property type="entry name" value="FAD/NAD(P)-binding domain"/>
    <property type="match status" value="2"/>
</dbReference>
<proteinExistence type="predicted"/>
<dbReference type="PANTHER" id="PTHR42842:SF3">
    <property type="entry name" value="FAD_NAD(P)-BINDING OXIDOREDUCTASE FAMILY PROTEIN"/>
    <property type="match status" value="1"/>
</dbReference>
<reference evidence="2" key="2">
    <citation type="journal article" date="2017" name="J. Anim. Genet.">
        <title>Multiple reference genome sequences of hot pepper reveal the massive evolution of plant disease resistance genes by retroduplication.</title>
        <authorList>
            <person name="Kim S."/>
            <person name="Park J."/>
            <person name="Yeom S.-I."/>
            <person name="Kim Y.-M."/>
            <person name="Seo E."/>
            <person name="Kim K.-T."/>
            <person name="Kim M.-S."/>
            <person name="Lee J.M."/>
            <person name="Cheong K."/>
            <person name="Shin H.-S."/>
            <person name="Kim S.-B."/>
            <person name="Han K."/>
            <person name="Lee J."/>
            <person name="Park M."/>
            <person name="Lee H.-A."/>
            <person name="Lee H.-Y."/>
            <person name="Lee Y."/>
            <person name="Oh S."/>
            <person name="Lee J.H."/>
            <person name="Choi E."/>
            <person name="Choi E."/>
            <person name="Lee S.E."/>
            <person name="Jeon J."/>
            <person name="Kim H."/>
            <person name="Choi G."/>
            <person name="Song H."/>
            <person name="Lee J."/>
            <person name="Lee S.-C."/>
            <person name="Kwon J.-K."/>
            <person name="Lee H.-Y."/>
            <person name="Koo N."/>
            <person name="Hong Y."/>
            <person name="Kim R.W."/>
            <person name="Kang W.-H."/>
            <person name="Huh J.H."/>
            <person name="Kang B.-C."/>
            <person name="Yang T.-J."/>
            <person name="Lee Y.-H."/>
            <person name="Bennetzen J.L."/>
            <person name="Choi D."/>
        </authorList>
    </citation>
    <scope>NUCLEOTIDE SEQUENCE [LARGE SCALE GENOMIC DNA]</scope>
    <source>
        <strain evidence="2">cv. PBC81</strain>
    </source>
</reference>
<protein>
    <recommendedName>
        <fullName evidence="1">FAD-dependent protein C-terminal domain-containing protein</fullName>
    </recommendedName>
</protein>
<reference evidence="2" key="1">
    <citation type="journal article" date="2017" name="Genome Biol.">
        <title>New reference genome sequences of hot pepper reveal the massive evolution of plant disease-resistance genes by retroduplication.</title>
        <authorList>
            <person name="Kim S."/>
            <person name="Park J."/>
            <person name="Yeom S.I."/>
            <person name="Kim Y.M."/>
            <person name="Seo E."/>
            <person name="Kim K.T."/>
            <person name="Kim M.S."/>
            <person name="Lee J.M."/>
            <person name="Cheong K."/>
            <person name="Shin H.S."/>
            <person name="Kim S.B."/>
            <person name="Han K."/>
            <person name="Lee J."/>
            <person name="Park M."/>
            <person name="Lee H.A."/>
            <person name="Lee H.Y."/>
            <person name="Lee Y."/>
            <person name="Oh S."/>
            <person name="Lee J.H."/>
            <person name="Choi E."/>
            <person name="Choi E."/>
            <person name="Lee S.E."/>
            <person name="Jeon J."/>
            <person name="Kim H."/>
            <person name="Choi G."/>
            <person name="Song H."/>
            <person name="Lee J."/>
            <person name="Lee S.C."/>
            <person name="Kwon J.K."/>
            <person name="Lee H.Y."/>
            <person name="Koo N."/>
            <person name="Hong Y."/>
            <person name="Kim R.W."/>
            <person name="Kang W.H."/>
            <person name="Huh J.H."/>
            <person name="Kang B.C."/>
            <person name="Yang T.J."/>
            <person name="Lee Y.H."/>
            <person name="Bennetzen J.L."/>
            <person name="Choi D."/>
        </authorList>
    </citation>
    <scope>NUCLEOTIDE SEQUENCE [LARGE SCALE GENOMIC DNA]</scope>
    <source>
        <strain evidence="2">PBC81</strain>
        <tissue evidence="2">Leaf</tissue>
    </source>
</reference>
<dbReference type="Pfam" id="PF21688">
    <property type="entry name" value="FAD-depend_C"/>
    <property type="match status" value="1"/>
</dbReference>
<dbReference type="PIRSF" id="PIRSF038984">
    <property type="entry name" value="FAD_binding_protein"/>
    <property type="match status" value="1"/>
</dbReference>
<dbReference type="EMBL" id="MLFT02001174">
    <property type="protein sequence ID" value="PHT25918.1"/>
    <property type="molecule type" value="Genomic_DNA"/>
</dbReference>
<dbReference type="OrthoDB" id="2690153at2759"/>
<comment type="caution">
    <text evidence="2">The sequence shown here is derived from an EMBL/GenBank/DDBJ whole genome shotgun (WGS) entry which is preliminary data.</text>
</comment>
<organism evidence="2">
    <name type="scientific">Capsicum baccatum</name>
    <name type="common">Peruvian pepper</name>
    <dbReference type="NCBI Taxonomy" id="33114"/>
    <lineage>
        <taxon>Eukaryota</taxon>
        <taxon>Viridiplantae</taxon>
        <taxon>Streptophyta</taxon>
        <taxon>Embryophyta</taxon>
        <taxon>Tracheophyta</taxon>
        <taxon>Spermatophyta</taxon>
        <taxon>Magnoliopsida</taxon>
        <taxon>eudicotyledons</taxon>
        <taxon>Gunneridae</taxon>
        <taxon>Pentapetalae</taxon>
        <taxon>asterids</taxon>
        <taxon>lamiids</taxon>
        <taxon>Solanales</taxon>
        <taxon>Solanaceae</taxon>
        <taxon>Solanoideae</taxon>
        <taxon>Capsiceae</taxon>
        <taxon>Capsicum</taxon>
    </lineage>
</organism>
<gene>
    <name evidence="2" type="ORF">CQW23_34459</name>
</gene>
<dbReference type="InterPro" id="IPR036188">
    <property type="entry name" value="FAD/NAD-bd_sf"/>
</dbReference>
<dbReference type="InterPro" id="IPR049516">
    <property type="entry name" value="FAD-depend_C"/>
</dbReference>
<evidence type="ECO:0000259" key="1">
    <source>
        <dbReference type="Pfam" id="PF21688"/>
    </source>
</evidence>